<dbReference type="EMBL" id="KN831988">
    <property type="protein sequence ID" value="KIO01445.1"/>
    <property type="molecule type" value="Genomic_DNA"/>
</dbReference>
<organism evidence="1 2">
    <name type="scientific">Pisolithus tinctorius Marx 270</name>
    <dbReference type="NCBI Taxonomy" id="870435"/>
    <lineage>
        <taxon>Eukaryota</taxon>
        <taxon>Fungi</taxon>
        <taxon>Dikarya</taxon>
        <taxon>Basidiomycota</taxon>
        <taxon>Agaricomycotina</taxon>
        <taxon>Agaricomycetes</taxon>
        <taxon>Agaricomycetidae</taxon>
        <taxon>Boletales</taxon>
        <taxon>Sclerodermatineae</taxon>
        <taxon>Pisolithaceae</taxon>
        <taxon>Pisolithus</taxon>
    </lineage>
</organism>
<dbReference type="AlphaFoldDB" id="A0A0C3NKI0"/>
<proteinExistence type="predicted"/>
<name>A0A0C3NKI0_PISTI</name>
<evidence type="ECO:0000313" key="2">
    <source>
        <dbReference type="Proteomes" id="UP000054217"/>
    </source>
</evidence>
<sequence length="69" mass="7132">MVYSVGGLLPASNVSIKQGNLTDGGCASGVDVGTGDVYRLMTVAASSKSQDYVNWEDVDSLVVHGIDVI</sequence>
<accession>A0A0C3NKI0</accession>
<dbReference type="HOGENOM" id="CLU_2776972_0_0_1"/>
<keyword evidence="2" id="KW-1185">Reference proteome</keyword>
<reference evidence="2" key="2">
    <citation type="submission" date="2015-01" db="EMBL/GenBank/DDBJ databases">
        <title>Evolutionary Origins and Diversification of the Mycorrhizal Mutualists.</title>
        <authorList>
            <consortium name="DOE Joint Genome Institute"/>
            <consortium name="Mycorrhizal Genomics Consortium"/>
            <person name="Kohler A."/>
            <person name="Kuo A."/>
            <person name="Nagy L.G."/>
            <person name="Floudas D."/>
            <person name="Copeland A."/>
            <person name="Barry K.W."/>
            <person name="Cichocki N."/>
            <person name="Veneault-Fourrey C."/>
            <person name="LaButti K."/>
            <person name="Lindquist E.A."/>
            <person name="Lipzen A."/>
            <person name="Lundell T."/>
            <person name="Morin E."/>
            <person name="Murat C."/>
            <person name="Riley R."/>
            <person name="Ohm R."/>
            <person name="Sun H."/>
            <person name="Tunlid A."/>
            <person name="Henrissat B."/>
            <person name="Grigoriev I.V."/>
            <person name="Hibbett D.S."/>
            <person name="Martin F."/>
        </authorList>
    </citation>
    <scope>NUCLEOTIDE SEQUENCE [LARGE SCALE GENOMIC DNA]</scope>
    <source>
        <strain evidence="2">Marx 270</strain>
    </source>
</reference>
<dbReference type="Proteomes" id="UP000054217">
    <property type="component" value="Unassembled WGS sequence"/>
</dbReference>
<gene>
    <name evidence="1" type="ORF">M404DRAFT_1003144</name>
</gene>
<evidence type="ECO:0000313" key="1">
    <source>
        <dbReference type="EMBL" id="KIO01445.1"/>
    </source>
</evidence>
<reference evidence="1 2" key="1">
    <citation type="submission" date="2014-04" db="EMBL/GenBank/DDBJ databases">
        <authorList>
            <consortium name="DOE Joint Genome Institute"/>
            <person name="Kuo A."/>
            <person name="Kohler A."/>
            <person name="Costa M.D."/>
            <person name="Nagy L.G."/>
            <person name="Floudas D."/>
            <person name="Copeland A."/>
            <person name="Barry K.W."/>
            <person name="Cichocki N."/>
            <person name="Veneault-Fourrey C."/>
            <person name="LaButti K."/>
            <person name="Lindquist E.A."/>
            <person name="Lipzen A."/>
            <person name="Lundell T."/>
            <person name="Morin E."/>
            <person name="Murat C."/>
            <person name="Sun H."/>
            <person name="Tunlid A."/>
            <person name="Henrissat B."/>
            <person name="Grigoriev I.V."/>
            <person name="Hibbett D.S."/>
            <person name="Martin F."/>
            <person name="Nordberg H.P."/>
            <person name="Cantor M.N."/>
            <person name="Hua S.X."/>
        </authorList>
    </citation>
    <scope>NUCLEOTIDE SEQUENCE [LARGE SCALE GENOMIC DNA]</scope>
    <source>
        <strain evidence="1 2">Marx 270</strain>
    </source>
</reference>
<dbReference type="InParanoid" id="A0A0C3NKI0"/>
<protein>
    <submittedName>
        <fullName evidence="1">Uncharacterized protein</fullName>
    </submittedName>
</protein>